<comment type="caution">
    <text evidence="1">The sequence shown here is derived from an EMBL/GenBank/DDBJ whole genome shotgun (WGS) entry which is preliminary data.</text>
</comment>
<protein>
    <submittedName>
        <fullName evidence="1">Uncharacterized protein</fullName>
    </submittedName>
</protein>
<dbReference type="OrthoDB" id="2939449at2"/>
<gene>
    <name evidence="1" type="ORF">F7732_00495</name>
</gene>
<accession>A0A7V7V0C0</accession>
<dbReference type="EMBL" id="WBOT01000001">
    <property type="protein sequence ID" value="KAB2335087.1"/>
    <property type="molecule type" value="Genomic_DNA"/>
</dbReference>
<keyword evidence="2" id="KW-1185">Reference proteome</keyword>
<name>A0A7V7V0C0_9BACI</name>
<sequence length="76" mass="9411">MIDIPSLLEEKAKEHQNKLLQQIMIRLATNERYMPDEEYKNFMRNITPKEQKEERFDREKFEKLRHITNMGANRFR</sequence>
<evidence type="ECO:0000313" key="2">
    <source>
        <dbReference type="Proteomes" id="UP000441354"/>
    </source>
</evidence>
<proteinExistence type="predicted"/>
<organism evidence="1 2">
    <name type="scientific">Bacillus mesophilum</name>
    <dbReference type="NCBI Taxonomy" id="1071718"/>
    <lineage>
        <taxon>Bacteria</taxon>
        <taxon>Bacillati</taxon>
        <taxon>Bacillota</taxon>
        <taxon>Bacilli</taxon>
        <taxon>Bacillales</taxon>
        <taxon>Bacillaceae</taxon>
        <taxon>Bacillus</taxon>
    </lineage>
</organism>
<dbReference type="RefSeq" id="WP_151571771.1">
    <property type="nucleotide sequence ID" value="NZ_WBOT01000001.1"/>
</dbReference>
<reference evidence="1 2" key="1">
    <citation type="journal article" date="2014" name="Arch. Microbiol.">
        <title>Bacillus mesophilum sp. nov., strain IITR-54T, a novel 4-chlorobiphenyl dechlorinating bacterium.</title>
        <authorList>
            <person name="Manickam N."/>
            <person name="Singh N.K."/>
            <person name="Bajaj A."/>
            <person name="Kumar R.M."/>
            <person name="Kaur G."/>
            <person name="Kaur N."/>
            <person name="Bala M."/>
            <person name="Kumar A."/>
            <person name="Mayilraj S."/>
        </authorList>
    </citation>
    <scope>NUCLEOTIDE SEQUENCE [LARGE SCALE GENOMIC DNA]</scope>
    <source>
        <strain evidence="1 2">IITR-54</strain>
    </source>
</reference>
<dbReference type="AlphaFoldDB" id="A0A7V7V0C0"/>
<evidence type="ECO:0000313" key="1">
    <source>
        <dbReference type="EMBL" id="KAB2335087.1"/>
    </source>
</evidence>
<dbReference type="Proteomes" id="UP000441354">
    <property type="component" value="Unassembled WGS sequence"/>
</dbReference>